<evidence type="ECO:0000259" key="3">
    <source>
        <dbReference type="Pfam" id="PF25523"/>
    </source>
</evidence>
<feature type="compositionally biased region" description="Pro residues" evidence="2">
    <location>
        <begin position="119"/>
        <end position="179"/>
    </location>
</feature>
<dbReference type="PANTHER" id="PTHR14234">
    <property type="entry name" value="RIM BINDING PROTEIN-RELATED"/>
    <property type="match status" value="1"/>
</dbReference>
<dbReference type="Proteomes" id="UP001529510">
    <property type="component" value="Unassembled WGS sequence"/>
</dbReference>
<name>A0ABD0NP10_CIRMR</name>
<sequence length="300" mass="32526">IAEVLYPMADYVAVELNRLQCLEAHEVIVRTLSAQGESQDSHVAVIPNHLLVPLPKALPPSHHMQSPLPPQQSQPMPPHPQIRALPPHPGPQPPSHLQPLPVRPSQPPSHLHPHCMPHPTQPSPPHLQPLPPHPIPHPQPTIPMPQPQPQTMPMPQPQPQPPMPMPQPQQPMALPPPQQAIPMLQPQPAIPMPQPHIPQLPLPPSQRPLSARELETKEPGPGMLHHGGGPPQPWEPGCSPSGMPTGLPHGHTLDAPACPNRRSPSPQRILPQPRGTLIPDTVAKAIAREAAQRVAAETGR</sequence>
<feature type="compositionally biased region" description="Pro residues" evidence="2">
    <location>
        <begin position="188"/>
        <end position="206"/>
    </location>
</feature>
<feature type="non-terminal residue" evidence="4">
    <location>
        <position position="1"/>
    </location>
</feature>
<feature type="domain" description="RIMS-binding protein 1/2/3 Fn3" evidence="3">
    <location>
        <begin position="1"/>
        <end position="51"/>
    </location>
</feature>
<dbReference type="PRINTS" id="PR01217">
    <property type="entry name" value="PRICHEXTENSN"/>
</dbReference>
<dbReference type="PANTHER" id="PTHR14234:SF22">
    <property type="entry name" value="RIMS-BINDING PROTEIN 2 ISOFORM X1"/>
    <property type="match status" value="1"/>
</dbReference>
<dbReference type="Gene3D" id="2.60.40.10">
    <property type="entry name" value="Immunoglobulins"/>
    <property type="match status" value="1"/>
</dbReference>
<comment type="caution">
    <text evidence="4">The sequence shown here is derived from an EMBL/GenBank/DDBJ whole genome shotgun (WGS) entry which is preliminary data.</text>
</comment>
<protein>
    <recommendedName>
        <fullName evidence="3">RIMS-binding protein 1/2/3 Fn3 domain-containing protein</fullName>
    </recommendedName>
</protein>
<accession>A0ABD0NP10</accession>
<evidence type="ECO:0000313" key="5">
    <source>
        <dbReference type="Proteomes" id="UP001529510"/>
    </source>
</evidence>
<organism evidence="4 5">
    <name type="scientific">Cirrhinus mrigala</name>
    <name type="common">Mrigala</name>
    <dbReference type="NCBI Taxonomy" id="683832"/>
    <lineage>
        <taxon>Eukaryota</taxon>
        <taxon>Metazoa</taxon>
        <taxon>Chordata</taxon>
        <taxon>Craniata</taxon>
        <taxon>Vertebrata</taxon>
        <taxon>Euteleostomi</taxon>
        <taxon>Actinopterygii</taxon>
        <taxon>Neopterygii</taxon>
        <taxon>Teleostei</taxon>
        <taxon>Ostariophysi</taxon>
        <taxon>Cypriniformes</taxon>
        <taxon>Cyprinidae</taxon>
        <taxon>Labeoninae</taxon>
        <taxon>Labeonini</taxon>
        <taxon>Cirrhinus</taxon>
    </lineage>
</organism>
<evidence type="ECO:0000313" key="4">
    <source>
        <dbReference type="EMBL" id="KAL0162916.1"/>
    </source>
</evidence>
<dbReference type="Pfam" id="PF25523">
    <property type="entry name" value="Ig_RIMBP2"/>
    <property type="match status" value="1"/>
</dbReference>
<keyword evidence="5" id="KW-1185">Reference proteome</keyword>
<dbReference type="InterPro" id="IPR013783">
    <property type="entry name" value="Ig-like_fold"/>
</dbReference>
<dbReference type="InterPro" id="IPR040325">
    <property type="entry name" value="RIMBP1/2/3"/>
</dbReference>
<evidence type="ECO:0000256" key="1">
    <source>
        <dbReference type="ARBA" id="ARBA00022737"/>
    </source>
</evidence>
<proteinExistence type="predicted"/>
<feature type="non-terminal residue" evidence="4">
    <location>
        <position position="300"/>
    </location>
</feature>
<gene>
    <name evidence="4" type="ORF">M9458_042312</name>
</gene>
<dbReference type="InterPro" id="IPR057884">
    <property type="entry name" value="FN3_RIM-BP1/2/3"/>
</dbReference>
<evidence type="ECO:0000256" key="2">
    <source>
        <dbReference type="SAM" id="MobiDB-lite"/>
    </source>
</evidence>
<reference evidence="4 5" key="1">
    <citation type="submission" date="2024-05" db="EMBL/GenBank/DDBJ databases">
        <title>Genome sequencing and assembly of Indian major carp, Cirrhinus mrigala (Hamilton, 1822).</title>
        <authorList>
            <person name="Mohindra V."/>
            <person name="Chowdhury L.M."/>
            <person name="Lal K."/>
            <person name="Jena J.K."/>
        </authorList>
    </citation>
    <scope>NUCLEOTIDE SEQUENCE [LARGE SCALE GENOMIC DNA]</scope>
    <source>
        <strain evidence="4">CM1030</strain>
        <tissue evidence="4">Blood</tissue>
    </source>
</reference>
<dbReference type="EMBL" id="JAMKFB020000021">
    <property type="protein sequence ID" value="KAL0162916.1"/>
    <property type="molecule type" value="Genomic_DNA"/>
</dbReference>
<keyword evidence="1" id="KW-0677">Repeat</keyword>
<feature type="region of interest" description="Disordered" evidence="2">
    <location>
        <begin position="56"/>
        <end position="277"/>
    </location>
</feature>
<dbReference type="AlphaFoldDB" id="A0ABD0NP10"/>
<feature type="compositionally biased region" description="Pro residues" evidence="2">
    <location>
        <begin position="67"/>
        <end position="107"/>
    </location>
</feature>